<dbReference type="Proteomes" id="UP000321062">
    <property type="component" value="Chromosome"/>
</dbReference>
<dbReference type="KEGG" id="yti:FNA67_20690"/>
<gene>
    <name evidence="1" type="ORF">FNA67_20690</name>
</gene>
<reference evidence="1 2" key="1">
    <citation type="journal article" date="2015" name="Int. J. Syst. Evol. Microbiol.">
        <title>Youhaiella tibetensis gen. nov., sp. nov., isolated from subsurface sediment.</title>
        <authorList>
            <person name="Wang Y.X."/>
            <person name="Huang F.Q."/>
            <person name="Nogi Y."/>
            <person name="Pang S.J."/>
            <person name="Wang P.K."/>
            <person name="Lv J."/>
        </authorList>
    </citation>
    <scope>NUCLEOTIDE SEQUENCE [LARGE SCALE GENOMIC DNA]</scope>
    <source>
        <strain evidence="2">fig4</strain>
    </source>
</reference>
<evidence type="ECO:0000313" key="2">
    <source>
        <dbReference type="Proteomes" id="UP000321062"/>
    </source>
</evidence>
<keyword evidence="2" id="KW-1185">Reference proteome</keyword>
<proteinExistence type="predicted"/>
<organism evidence="1 2">
    <name type="scientific">Paradevosia tibetensis</name>
    <dbReference type="NCBI Taxonomy" id="1447062"/>
    <lineage>
        <taxon>Bacteria</taxon>
        <taxon>Pseudomonadati</taxon>
        <taxon>Pseudomonadota</taxon>
        <taxon>Alphaproteobacteria</taxon>
        <taxon>Hyphomicrobiales</taxon>
        <taxon>Devosiaceae</taxon>
        <taxon>Paradevosia</taxon>
    </lineage>
</organism>
<dbReference type="RefSeq" id="WP_147657997.1">
    <property type="nucleotide sequence ID" value="NZ_BMFM01000001.1"/>
</dbReference>
<evidence type="ECO:0000313" key="1">
    <source>
        <dbReference type="EMBL" id="QEE22431.1"/>
    </source>
</evidence>
<protein>
    <submittedName>
        <fullName evidence="1">Uncharacterized protein</fullName>
    </submittedName>
</protein>
<dbReference type="EMBL" id="CP041690">
    <property type="protein sequence ID" value="QEE22431.1"/>
    <property type="molecule type" value="Genomic_DNA"/>
</dbReference>
<name>A0A5B9DSL5_9HYPH</name>
<accession>A0A5B9DSL5</accession>
<dbReference type="AlphaFoldDB" id="A0A5B9DSL5"/>
<sequence length="161" mass="18100">MARGDKHLEYFNITVGLIFDYLISNFPITQDIRPDVLGEPFEKLVIVASEETQRQKPNLRQQVGERYIEGSNIPPRIYVEQVLDWLEHEGFIYKAGAKDYQLTRETLTILNSVPEGLQEKFSDRLSQAVGDVANMGMRTVISETVGQIIGAAARSFTGHSG</sequence>